<evidence type="ECO:0000313" key="1">
    <source>
        <dbReference type="EMBL" id="MET3076263.1"/>
    </source>
</evidence>
<organism evidence="1 2">
    <name type="scientific">Pantoea leporis</name>
    <dbReference type="NCBI Taxonomy" id="2933780"/>
    <lineage>
        <taxon>Bacteria</taxon>
        <taxon>Pseudomonadati</taxon>
        <taxon>Pseudomonadota</taxon>
        <taxon>Gammaproteobacteria</taxon>
        <taxon>Enterobacterales</taxon>
        <taxon>Erwiniaceae</taxon>
        <taxon>Pantoea</taxon>
    </lineage>
</organism>
<accession>A0ABV2DYZ5</accession>
<evidence type="ECO:0000313" key="2">
    <source>
        <dbReference type="Proteomes" id="UP001548992"/>
    </source>
</evidence>
<gene>
    <name evidence="1" type="ORF">ABXV16_10930</name>
</gene>
<protein>
    <submittedName>
        <fullName evidence="1">NIPSNAP family protein</fullName>
    </submittedName>
</protein>
<dbReference type="RefSeq" id="WP_354466660.1">
    <property type="nucleotide sequence ID" value="NZ_JBEWWF010000002.1"/>
</dbReference>
<name>A0ABV2DYZ5_9GAMM</name>
<reference evidence="1 2" key="1">
    <citation type="submission" date="2024-07" db="EMBL/GenBank/DDBJ databases">
        <title>Isolation, whole-genome sequencing, and annotation of five antibiotic-resistant bacteria from environmental samples.</title>
        <authorList>
            <person name="Bedore T."/>
            <person name="Hudson A.O."/>
            <person name="Kumar G."/>
        </authorList>
    </citation>
    <scope>NUCLEOTIDE SEQUENCE [LARGE SCALE GENOMIC DNA]</scope>
    <source>
        <strain evidence="1 2">RIT844</strain>
    </source>
</reference>
<dbReference type="Gene3D" id="3.30.70.100">
    <property type="match status" value="1"/>
</dbReference>
<sequence>MRAVELLQYILKPGTGREFHTIMVEISAPLHRGAGIDIIAFGNSIHDEDSYFLIRAFDDIEHMKASQEKFYMSDEWINGPREAIIERIQTSVKSVLMLPTMAIEGLRSN</sequence>
<dbReference type="InterPro" id="IPR011008">
    <property type="entry name" value="Dimeric_a/b-barrel"/>
</dbReference>
<keyword evidence="2" id="KW-1185">Reference proteome</keyword>
<dbReference type="SUPFAM" id="SSF54909">
    <property type="entry name" value="Dimeric alpha+beta barrel"/>
    <property type="match status" value="1"/>
</dbReference>
<dbReference type="Proteomes" id="UP001548992">
    <property type="component" value="Unassembled WGS sequence"/>
</dbReference>
<comment type="caution">
    <text evidence="1">The sequence shown here is derived from an EMBL/GenBank/DDBJ whole genome shotgun (WGS) entry which is preliminary data.</text>
</comment>
<dbReference type="EMBL" id="JBEWWF010000002">
    <property type="protein sequence ID" value="MET3076263.1"/>
    <property type="molecule type" value="Genomic_DNA"/>
</dbReference>
<proteinExistence type="predicted"/>